<accession>A0A939LQR3</accession>
<name>A0A939LQR3_9CELL</name>
<evidence type="ECO:0000313" key="1">
    <source>
        <dbReference type="EMBL" id="MBO1752088.1"/>
    </source>
</evidence>
<dbReference type="RefSeq" id="WP_208055774.1">
    <property type="nucleotide sequence ID" value="NZ_JAGEMK010000004.1"/>
</dbReference>
<gene>
    <name evidence="1" type="ORF">J4G33_09760</name>
</gene>
<comment type="caution">
    <text evidence="1">The sequence shown here is derived from an EMBL/GenBank/DDBJ whole genome shotgun (WGS) entry which is preliminary data.</text>
</comment>
<reference evidence="1" key="1">
    <citation type="submission" date="2021-03" db="EMBL/GenBank/DDBJ databases">
        <title>Actinotalea soli sp. nov., isolated from soil.</title>
        <authorList>
            <person name="Ping W."/>
            <person name="Zhang J."/>
        </authorList>
    </citation>
    <scope>NUCLEOTIDE SEQUENCE</scope>
    <source>
        <strain evidence="1">BY-33</strain>
    </source>
</reference>
<evidence type="ECO:0000313" key="2">
    <source>
        <dbReference type="Proteomes" id="UP000664209"/>
    </source>
</evidence>
<protein>
    <submittedName>
        <fullName evidence="1">Uncharacterized protein</fullName>
    </submittedName>
</protein>
<dbReference type="EMBL" id="JAGEMK010000004">
    <property type="protein sequence ID" value="MBO1752088.1"/>
    <property type="molecule type" value="Genomic_DNA"/>
</dbReference>
<sequence length="1743" mass="179076">MALLDALEVAGRASGTVLPPAVHRVLAALPDPPGPLTGAQSFTGPLAAAVTVPGLLGATISGEVAIMVASPTGPGAPGFALTVSLDQATLTLPSGVQAATVTAIGTGPRHRLIFAGTGVPPTVTARGSLTVRGSQDHAATVTVDDGLELTFTGPDLLLPGGVGLRLPATVTATGGVLHLPGATLVLPPSAPVVGGLPCRADLTCGHGRLDLELAVQPAGADGEAPALGGTLSWHVPEADSLTQLVPTGGSVILDLPEGPGLLGAAGPTVDQPLRLRCTLARPPDRPGDLSVTVTVESEAPRGLLHREGPGAGEVAAGVAVTLAPAIRAGSAAATTAALLGAAAVVGRLLVAEGGFTVHGVTLDASAGSGPTISARVDLEGSIRARLWRTGPLGIGMTAEDRPMRVRWRDVRVTVDPTAPAGEQLILDYSRARPDVVDPGTWTVQTPGSLLDVVGTRSGHGSTWFEIDLRFVVDLGPVRVSGATVRATVEHGAVALGLRGLAASVEIPGVIHGEGDVSLTSTGFAVVLGIELLPVMLAAMGLVRYDGTGDKVEIGFAVDLPGPIPLGPTGLGLYGALGTFASNGALPELDPDDPFTDLRRWKPWQPLETRAGAMTIGMGVQIGTVPDGGFLVNALGVLGMTLPDLALRVGLDGTLLTPRTGISRTALDDLADRAEDDVPGVELEVFGGLSATPEAIDLVLEGRYRIPYLLDVRIPVGGHFPVGSQGWWFRAGSDDGVLGPTGRPPGPVSARVLPETPFACDGWAFLMVAGDGIADPGLLRTAPEVQGFAVGVGAGISVVLGAKGLLWAEISASLAALLSTRPMLAWVQGTVSGRLGLGPFRVGISATLTLQIWQDQSDGSQQFAFAVQVCGELDLVFDTVRRCITLDTLDQSDALEAPVPAPEDWPWPQVRLADGLARSLPAVDTAVGEDLVGLPLQPAPGGASGPSGGWGEAPEVWPDVVPILGFPIAPRVTLPQPTPSTNLGVVASGGAQVVWSLTRLSLEDVTDPDAPVAIALQSTARWQVPAGVGAWPAGTSGQRELVLLRRSLTAWAAHLAGDGSHLEPMMSPATLIGGACRWEAPAGPGWALGGDATAVTGGGWHVPPEHDPWAGTTVASFTGGTGFTVATAPEAGTAGEDPLPGATAYGGPTPLPAPVPAGDRGHPDGLRLRGSHLGVPGEAATTMRTVLTLDRPVVGGELYLLLAAGHDDDRFLGVNGLGARARAASGGSLALLVEDLGLVEDGAWVLARVALPTAAGSAAVVRIEVTVPWLRPAVLLGLHATAARDAEAADAGAAGKAAAAAADVESSQDYTQTYRLLRPGHRYRLSVSLGWTSRLSVPGQPELTGASGPDPVTRHWYFATARAPAGPPPTLPPAEEATTGTAVGWGAPWKVYPNALVSATTGAEPVGGGPGDTIAEMTEHLATALVVAQFRPGYLTRYVKGFTLPDRAELVFVTDALDRPGIEFLALHPVELAALYEREIGLLLRRTDRQATDVYRVPHPQPAATKPKVALSLAVQQAAQLVGCAVPPTELVLRWPEPLARGASYELSCVTPPAGELPRRSTPALAAMTFTTSHYLTPSHLIRSFGFTSGGARTTRTHGDLPVRAVSRPPGWRQEDGEVELLLHQLGLAPLRPTPQNRSSVLWARAGDSWGVVGILLESTEPLVRDGGARMGLRTCVVGGAELAVRRANRAGTVALWLTPTPVSLTAATTVTLGVTDRTTWLTRRTTIDPVPRFTATTLTPLEA</sequence>
<dbReference type="Proteomes" id="UP000664209">
    <property type="component" value="Unassembled WGS sequence"/>
</dbReference>
<proteinExistence type="predicted"/>
<organism evidence="1 2">
    <name type="scientific">Actinotalea soli</name>
    <dbReference type="NCBI Taxonomy" id="2819234"/>
    <lineage>
        <taxon>Bacteria</taxon>
        <taxon>Bacillati</taxon>
        <taxon>Actinomycetota</taxon>
        <taxon>Actinomycetes</taxon>
        <taxon>Micrococcales</taxon>
        <taxon>Cellulomonadaceae</taxon>
        <taxon>Actinotalea</taxon>
    </lineage>
</organism>
<keyword evidence="2" id="KW-1185">Reference proteome</keyword>